<name>A0ABR6CWR9_9BACI</name>
<protein>
    <submittedName>
        <fullName evidence="2">Uncharacterized protein</fullName>
    </submittedName>
</protein>
<comment type="caution">
    <text evidence="2">The sequence shown here is derived from an EMBL/GenBank/DDBJ whole genome shotgun (WGS) entry which is preliminary data.</text>
</comment>
<gene>
    <name evidence="2" type="ORF">HNP81_004526</name>
</gene>
<sequence>MQPIPPTSGIAGIAPAGSGLSATTASVVKN</sequence>
<dbReference type="EMBL" id="JACJHX010000027">
    <property type="protein sequence ID" value="MBA9029166.1"/>
    <property type="molecule type" value="Genomic_DNA"/>
</dbReference>
<evidence type="ECO:0000256" key="1">
    <source>
        <dbReference type="SAM" id="MobiDB-lite"/>
    </source>
</evidence>
<evidence type="ECO:0000313" key="2">
    <source>
        <dbReference type="EMBL" id="MBA9029166.1"/>
    </source>
</evidence>
<reference evidence="2 3" key="1">
    <citation type="submission" date="2020-08" db="EMBL/GenBank/DDBJ databases">
        <title>Genomic Encyclopedia of Type Strains, Phase IV (KMG-IV): sequencing the most valuable type-strain genomes for metagenomic binning, comparative biology and taxonomic classification.</title>
        <authorList>
            <person name="Goeker M."/>
        </authorList>
    </citation>
    <scope>NUCLEOTIDE SEQUENCE [LARGE SCALE GENOMIC DNA]</scope>
    <source>
        <strain evidence="2 3">DSM 105481</strain>
    </source>
</reference>
<evidence type="ECO:0000313" key="3">
    <source>
        <dbReference type="Proteomes" id="UP000626697"/>
    </source>
</evidence>
<keyword evidence="3" id="KW-1185">Reference proteome</keyword>
<proteinExistence type="predicted"/>
<organism evidence="2 3">
    <name type="scientific">Peribacillus huizhouensis</name>
    <dbReference type="NCBI Taxonomy" id="1501239"/>
    <lineage>
        <taxon>Bacteria</taxon>
        <taxon>Bacillati</taxon>
        <taxon>Bacillota</taxon>
        <taxon>Bacilli</taxon>
        <taxon>Bacillales</taxon>
        <taxon>Bacillaceae</taxon>
        <taxon>Peribacillus</taxon>
    </lineage>
</organism>
<accession>A0ABR6CWR9</accession>
<feature type="compositionally biased region" description="Low complexity" evidence="1">
    <location>
        <begin position="7"/>
        <end position="22"/>
    </location>
</feature>
<dbReference type="Proteomes" id="UP000626697">
    <property type="component" value="Unassembled WGS sequence"/>
</dbReference>
<feature type="region of interest" description="Disordered" evidence="1">
    <location>
        <begin position="1"/>
        <end position="30"/>
    </location>
</feature>